<accession>A0ACA9SWB4</accession>
<feature type="non-terminal residue" evidence="1">
    <location>
        <position position="97"/>
    </location>
</feature>
<name>A0ACA9SWB4_9GLOM</name>
<dbReference type="EMBL" id="CAJVQC010163487">
    <property type="protein sequence ID" value="CAG8849027.1"/>
    <property type="molecule type" value="Genomic_DNA"/>
</dbReference>
<evidence type="ECO:0000313" key="1">
    <source>
        <dbReference type="EMBL" id="CAG8849027.1"/>
    </source>
</evidence>
<reference evidence="1" key="1">
    <citation type="submission" date="2021-06" db="EMBL/GenBank/DDBJ databases">
        <authorList>
            <person name="Kallberg Y."/>
            <person name="Tangrot J."/>
            <person name="Rosling A."/>
        </authorList>
    </citation>
    <scope>NUCLEOTIDE SEQUENCE</scope>
    <source>
        <strain evidence="1">MA461A</strain>
    </source>
</reference>
<comment type="caution">
    <text evidence="1">The sequence shown here is derived from an EMBL/GenBank/DDBJ whole genome shotgun (WGS) entry which is preliminary data.</text>
</comment>
<proteinExistence type="predicted"/>
<organism evidence="1 2">
    <name type="scientific">Racocetra persica</name>
    <dbReference type="NCBI Taxonomy" id="160502"/>
    <lineage>
        <taxon>Eukaryota</taxon>
        <taxon>Fungi</taxon>
        <taxon>Fungi incertae sedis</taxon>
        <taxon>Mucoromycota</taxon>
        <taxon>Glomeromycotina</taxon>
        <taxon>Glomeromycetes</taxon>
        <taxon>Diversisporales</taxon>
        <taxon>Gigasporaceae</taxon>
        <taxon>Racocetra</taxon>
    </lineage>
</organism>
<protein>
    <submittedName>
        <fullName evidence="1">26416_t:CDS:1</fullName>
    </submittedName>
</protein>
<sequence>NDINGDVLLELDHEILRELKIWSISDRLRLLAAVRSLLKLCAGDNLHYHSINKYAKEPISPETDKFPITISRSNSRTRARSNSTNRGHYSPSLPSAN</sequence>
<keyword evidence="2" id="KW-1185">Reference proteome</keyword>
<gene>
    <name evidence="1" type="ORF">RPERSI_LOCUS35408</name>
</gene>
<dbReference type="Proteomes" id="UP000789920">
    <property type="component" value="Unassembled WGS sequence"/>
</dbReference>
<feature type="non-terminal residue" evidence="1">
    <location>
        <position position="1"/>
    </location>
</feature>
<evidence type="ECO:0000313" key="2">
    <source>
        <dbReference type="Proteomes" id="UP000789920"/>
    </source>
</evidence>